<evidence type="ECO:0000256" key="6">
    <source>
        <dbReference type="ARBA" id="ARBA00022989"/>
    </source>
</evidence>
<sequence length="332" mass="33599">MRRPLAITLLLLAAAPLSILIALAAGSVSLSLDQLWTALASDAPGVARTVVLELRLPRALAALAVGGMLGLAGALLQVLLRNPLADPYVLGISGGAAVGALLAIALGAAGVLVGGAAFAGAIASMLLVFGLARAGGAWTQSRLLLTGVVLAAGWGACVSLLLAISPAMQVQGMVFWLLGDLGYAREPAAGLVVLVSGLALAMLYARPLNLLARGERVAAALGERPAHLRVLVYFLASLLSAVAVTLAGSIGFVGLVVPHLLRLLGLTDHRWLLPNTVLLGGALLVIADALARTVLAPVQLPVGVLTALIGVPAFLYLLARATDPGHRTHGTP</sequence>
<dbReference type="Pfam" id="PF01032">
    <property type="entry name" value="FecCD"/>
    <property type="match status" value="1"/>
</dbReference>
<feature type="transmembrane region" description="Helical" evidence="8">
    <location>
        <begin position="112"/>
        <end position="131"/>
    </location>
</feature>
<evidence type="ECO:0000256" key="5">
    <source>
        <dbReference type="ARBA" id="ARBA00022692"/>
    </source>
</evidence>
<evidence type="ECO:0000256" key="7">
    <source>
        <dbReference type="ARBA" id="ARBA00023136"/>
    </source>
</evidence>
<dbReference type="CDD" id="cd06550">
    <property type="entry name" value="TM_ABC_iron-siderophores_like"/>
    <property type="match status" value="1"/>
</dbReference>
<proteinExistence type="inferred from homology"/>
<protein>
    <submittedName>
        <fullName evidence="9">ABC transporter permease</fullName>
    </submittedName>
</protein>
<evidence type="ECO:0000256" key="1">
    <source>
        <dbReference type="ARBA" id="ARBA00004651"/>
    </source>
</evidence>
<evidence type="ECO:0000256" key="2">
    <source>
        <dbReference type="ARBA" id="ARBA00007935"/>
    </source>
</evidence>
<dbReference type="GO" id="GO:0005886">
    <property type="term" value="C:plasma membrane"/>
    <property type="evidence" value="ECO:0007669"/>
    <property type="project" value="UniProtKB-SubCell"/>
</dbReference>
<dbReference type="KEGG" id="sva:SVA_1155"/>
<gene>
    <name evidence="9" type="ORF">SVA_1155</name>
</gene>
<evidence type="ECO:0000256" key="3">
    <source>
        <dbReference type="ARBA" id="ARBA00022448"/>
    </source>
</evidence>
<name>A0A1B4V2G7_9GAMM</name>
<comment type="subcellular location">
    <subcellularLocation>
        <location evidence="1">Cell membrane</location>
        <topology evidence="1">Multi-pass membrane protein</topology>
    </subcellularLocation>
</comment>
<dbReference type="EMBL" id="AP014936">
    <property type="protein sequence ID" value="BAU47730.1"/>
    <property type="molecule type" value="Genomic_DNA"/>
</dbReference>
<comment type="similarity">
    <text evidence="2">Belongs to the binding-protein-dependent transport system permease family. FecCD subfamily.</text>
</comment>
<keyword evidence="4" id="KW-1003">Cell membrane</keyword>
<feature type="transmembrane region" description="Helical" evidence="8">
    <location>
        <begin position="143"/>
        <end position="168"/>
    </location>
</feature>
<dbReference type="SUPFAM" id="SSF81345">
    <property type="entry name" value="ABC transporter involved in vitamin B12 uptake, BtuC"/>
    <property type="match status" value="1"/>
</dbReference>
<accession>A0A1B4V2G7</accession>
<dbReference type="InterPro" id="IPR037294">
    <property type="entry name" value="ABC_BtuC-like"/>
</dbReference>
<dbReference type="Proteomes" id="UP000218899">
    <property type="component" value="Chromosome"/>
</dbReference>
<feature type="transmembrane region" description="Helical" evidence="8">
    <location>
        <begin position="59"/>
        <end position="80"/>
    </location>
</feature>
<evidence type="ECO:0000313" key="9">
    <source>
        <dbReference type="EMBL" id="BAU47730.1"/>
    </source>
</evidence>
<dbReference type="FunFam" id="1.10.3470.10:FF:000001">
    <property type="entry name" value="Vitamin B12 ABC transporter permease BtuC"/>
    <property type="match status" value="1"/>
</dbReference>
<organism evidence="9 10">
    <name type="scientific">Sulfurifustis variabilis</name>
    <dbReference type="NCBI Taxonomy" id="1675686"/>
    <lineage>
        <taxon>Bacteria</taxon>
        <taxon>Pseudomonadati</taxon>
        <taxon>Pseudomonadota</taxon>
        <taxon>Gammaproteobacteria</taxon>
        <taxon>Acidiferrobacterales</taxon>
        <taxon>Acidiferrobacteraceae</taxon>
        <taxon>Sulfurifustis</taxon>
    </lineage>
</organism>
<dbReference type="InterPro" id="IPR000522">
    <property type="entry name" value="ABC_transptr_permease_BtuC"/>
</dbReference>
<keyword evidence="7 8" id="KW-0472">Membrane</keyword>
<feature type="transmembrane region" description="Helical" evidence="8">
    <location>
        <begin position="87"/>
        <end position="106"/>
    </location>
</feature>
<dbReference type="GO" id="GO:0022857">
    <property type="term" value="F:transmembrane transporter activity"/>
    <property type="evidence" value="ECO:0007669"/>
    <property type="project" value="InterPro"/>
</dbReference>
<keyword evidence="6 8" id="KW-1133">Transmembrane helix</keyword>
<feature type="transmembrane region" description="Helical" evidence="8">
    <location>
        <begin position="230"/>
        <end position="252"/>
    </location>
</feature>
<dbReference type="Gene3D" id="1.10.3470.10">
    <property type="entry name" value="ABC transporter involved in vitamin B12 uptake, BtuC"/>
    <property type="match status" value="1"/>
</dbReference>
<feature type="transmembrane region" description="Helical" evidence="8">
    <location>
        <begin position="298"/>
        <end position="319"/>
    </location>
</feature>
<dbReference type="OrthoDB" id="9055647at2"/>
<dbReference type="PANTHER" id="PTHR30472">
    <property type="entry name" value="FERRIC ENTEROBACTIN TRANSPORT SYSTEM PERMEASE PROTEIN"/>
    <property type="match status" value="1"/>
</dbReference>
<evidence type="ECO:0000256" key="4">
    <source>
        <dbReference type="ARBA" id="ARBA00022475"/>
    </source>
</evidence>
<dbReference type="AlphaFoldDB" id="A0A1B4V2G7"/>
<keyword evidence="5 8" id="KW-0812">Transmembrane</keyword>
<feature type="transmembrane region" description="Helical" evidence="8">
    <location>
        <begin position="188"/>
        <end position="209"/>
    </location>
</feature>
<evidence type="ECO:0000256" key="8">
    <source>
        <dbReference type="SAM" id="Phobius"/>
    </source>
</evidence>
<dbReference type="PANTHER" id="PTHR30472:SF25">
    <property type="entry name" value="ABC TRANSPORTER PERMEASE PROTEIN MJ0876-RELATED"/>
    <property type="match status" value="1"/>
</dbReference>
<dbReference type="RefSeq" id="WP_096460022.1">
    <property type="nucleotide sequence ID" value="NZ_AP014936.1"/>
</dbReference>
<keyword evidence="10" id="KW-1185">Reference proteome</keyword>
<evidence type="ECO:0000313" key="10">
    <source>
        <dbReference type="Proteomes" id="UP000218899"/>
    </source>
</evidence>
<reference evidence="9 10" key="1">
    <citation type="submission" date="2015-08" db="EMBL/GenBank/DDBJ databases">
        <title>Complete genome sequence of Sulfurifustis variabilis.</title>
        <authorList>
            <person name="Miura A."/>
            <person name="Kojima H."/>
            <person name="Fukui M."/>
        </authorList>
    </citation>
    <scope>NUCLEOTIDE SEQUENCE [LARGE SCALE GENOMIC DNA]</scope>
    <source>
        <strain evidence="10">skN76</strain>
    </source>
</reference>
<feature type="transmembrane region" description="Helical" evidence="8">
    <location>
        <begin position="272"/>
        <end position="291"/>
    </location>
</feature>
<keyword evidence="3" id="KW-0813">Transport</keyword>